<evidence type="ECO:0000313" key="6">
    <source>
        <dbReference type="EMBL" id="SDM26358.1"/>
    </source>
</evidence>
<keyword evidence="2" id="KW-0805">Transcription regulation</keyword>
<dbReference type="GO" id="GO:0003677">
    <property type="term" value="F:DNA binding"/>
    <property type="evidence" value="ECO:0007669"/>
    <property type="project" value="UniProtKB-KW"/>
</dbReference>
<dbReference type="InterPro" id="IPR036390">
    <property type="entry name" value="WH_DNA-bd_sf"/>
</dbReference>
<dbReference type="GO" id="GO:0003700">
    <property type="term" value="F:DNA-binding transcription factor activity"/>
    <property type="evidence" value="ECO:0007669"/>
    <property type="project" value="InterPro"/>
</dbReference>
<dbReference type="EMBL" id="FNGH01000011">
    <property type="protein sequence ID" value="SDM26358.1"/>
    <property type="molecule type" value="Genomic_DNA"/>
</dbReference>
<dbReference type="PROSITE" id="PS50931">
    <property type="entry name" value="HTH_LYSR"/>
    <property type="match status" value="1"/>
</dbReference>
<dbReference type="STRING" id="48727.SAMN05192555_11126"/>
<evidence type="ECO:0000256" key="4">
    <source>
        <dbReference type="ARBA" id="ARBA00023163"/>
    </source>
</evidence>
<gene>
    <name evidence="6" type="ORF">SAMN05192555_11126</name>
</gene>
<protein>
    <submittedName>
        <fullName evidence="6">DNA-binding transcriptional regulator, LysR family</fullName>
    </submittedName>
</protein>
<dbReference type="CDD" id="cd08421">
    <property type="entry name" value="PBP2_LTTR_like_1"/>
    <property type="match status" value="1"/>
</dbReference>
<dbReference type="PANTHER" id="PTHR30419:SF2">
    <property type="entry name" value="LYSR FAMILY TRANSCRIPTIONAL REGULATOR"/>
    <property type="match status" value="1"/>
</dbReference>
<dbReference type="OrthoDB" id="9785974at2"/>
<dbReference type="InterPro" id="IPR000847">
    <property type="entry name" value="LysR_HTH_N"/>
</dbReference>
<dbReference type="Pfam" id="PF00126">
    <property type="entry name" value="HTH_1"/>
    <property type="match status" value="1"/>
</dbReference>
<keyword evidence="7" id="KW-1185">Reference proteome</keyword>
<dbReference type="AlphaFoldDB" id="A0A1G9RSU5"/>
<evidence type="ECO:0000256" key="1">
    <source>
        <dbReference type="ARBA" id="ARBA00009437"/>
    </source>
</evidence>
<accession>A0A1G9RSU5</accession>
<feature type="domain" description="HTH lysR-type" evidence="5">
    <location>
        <begin position="3"/>
        <end position="60"/>
    </location>
</feature>
<dbReference type="InterPro" id="IPR005119">
    <property type="entry name" value="LysR_subst-bd"/>
</dbReference>
<dbReference type="Pfam" id="PF03466">
    <property type="entry name" value="LysR_substrate"/>
    <property type="match status" value="1"/>
</dbReference>
<proteinExistence type="inferred from homology"/>
<reference evidence="7" key="1">
    <citation type="submission" date="2016-10" db="EMBL/GenBank/DDBJ databases">
        <authorList>
            <person name="Varghese N."/>
            <person name="Submissions S."/>
        </authorList>
    </citation>
    <scope>NUCLEOTIDE SEQUENCE [LARGE SCALE GENOMIC DNA]</scope>
    <source>
        <strain evidence="7">AAP</strain>
    </source>
</reference>
<evidence type="ECO:0000256" key="2">
    <source>
        <dbReference type="ARBA" id="ARBA00023015"/>
    </source>
</evidence>
<name>A0A1G9RSU5_9GAMM</name>
<dbReference type="Proteomes" id="UP000199107">
    <property type="component" value="Unassembled WGS sequence"/>
</dbReference>
<dbReference type="Gene3D" id="3.40.190.290">
    <property type="match status" value="1"/>
</dbReference>
<evidence type="ECO:0000313" key="7">
    <source>
        <dbReference type="Proteomes" id="UP000199107"/>
    </source>
</evidence>
<sequence>MKLDTTSLKLFVRVAEKGTIAGAAEAEFIATSAVSKRISELEEVFNTPLLTRTNKGVELTAAGIALLNMARGVLHNLDDIFVQMREYSSGLRGNVRVYANMSAITQYLPGEIQSFFLEHPEINIHLEEKVSPIITREVASNGADVGVCALLPHGHSLETFPYHTDELVVVAPRDHPLAIHDSIYFDETLGHAYVGLQSASAINLELIKASSLANRPLNIRIQVTSYDALCVMVEAGLGIGVVPRGALRPYAGGIGIKVISLRDEWARRKLAIFVNSFESLPMAARLFVKHLMESSQKSQHMALNSV</sequence>
<dbReference type="InterPro" id="IPR050950">
    <property type="entry name" value="HTH-type_LysR_regulators"/>
</dbReference>
<evidence type="ECO:0000256" key="3">
    <source>
        <dbReference type="ARBA" id="ARBA00023125"/>
    </source>
</evidence>
<dbReference type="Gene3D" id="1.10.10.10">
    <property type="entry name" value="Winged helix-like DNA-binding domain superfamily/Winged helix DNA-binding domain"/>
    <property type="match status" value="1"/>
</dbReference>
<dbReference type="SUPFAM" id="SSF53850">
    <property type="entry name" value="Periplasmic binding protein-like II"/>
    <property type="match status" value="1"/>
</dbReference>
<dbReference type="SUPFAM" id="SSF46785">
    <property type="entry name" value="Winged helix' DNA-binding domain"/>
    <property type="match status" value="1"/>
</dbReference>
<comment type="similarity">
    <text evidence="1">Belongs to the LysR transcriptional regulatory family.</text>
</comment>
<dbReference type="RefSeq" id="WP_089659189.1">
    <property type="nucleotide sequence ID" value="NZ_FNGH01000011.1"/>
</dbReference>
<dbReference type="InterPro" id="IPR036388">
    <property type="entry name" value="WH-like_DNA-bd_sf"/>
</dbReference>
<evidence type="ECO:0000259" key="5">
    <source>
        <dbReference type="PROSITE" id="PS50931"/>
    </source>
</evidence>
<dbReference type="PANTHER" id="PTHR30419">
    <property type="entry name" value="HTH-TYPE TRANSCRIPTIONAL REGULATOR YBHD"/>
    <property type="match status" value="1"/>
</dbReference>
<organism evidence="6 7">
    <name type="scientific">Franzmannia pantelleriensis</name>
    <dbReference type="NCBI Taxonomy" id="48727"/>
    <lineage>
        <taxon>Bacteria</taxon>
        <taxon>Pseudomonadati</taxon>
        <taxon>Pseudomonadota</taxon>
        <taxon>Gammaproteobacteria</taxon>
        <taxon>Oceanospirillales</taxon>
        <taxon>Halomonadaceae</taxon>
        <taxon>Franzmannia</taxon>
    </lineage>
</organism>
<keyword evidence="3 6" id="KW-0238">DNA-binding</keyword>
<dbReference type="GO" id="GO:0005829">
    <property type="term" value="C:cytosol"/>
    <property type="evidence" value="ECO:0007669"/>
    <property type="project" value="TreeGrafter"/>
</dbReference>
<keyword evidence="4" id="KW-0804">Transcription</keyword>